<accession>A0A8S4SIH8</accession>
<keyword evidence="3" id="KW-1185">Reference proteome</keyword>
<evidence type="ECO:0000313" key="2">
    <source>
        <dbReference type="EMBL" id="CAH2269500.1"/>
    </source>
</evidence>
<gene>
    <name evidence="2" type="primary">jg1306</name>
    <name evidence="2" type="ORF">PAEG_LOCUS27711</name>
</gene>
<proteinExistence type="predicted"/>
<reference evidence="2" key="1">
    <citation type="submission" date="2022-03" db="EMBL/GenBank/DDBJ databases">
        <authorList>
            <person name="Lindestad O."/>
        </authorList>
    </citation>
    <scope>NUCLEOTIDE SEQUENCE</scope>
</reference>
<organism evidence="2 3">
    <name type="scientific">Pararge aegeria aegeria</name>
    <dbReference type="NCBI Taxonomy" id="348720"/>
    <lineage>
        <taxon>Eukaryota</taxon>
        <taxon>Metazoa</taxon>
        <taxon>Ecdysozoa</taxon>
        <taxon>Arthropoda</taxon>
        <taxon>Hexapoda</taxon>
        <taxon>Insecta</taxon>
        <taxon>Pterygota</taxon>
        <taxon>Neoptera</taxon>
        <taxon>Endopterygota</taxon>
        <taxon>Lepidoptera</taxon>
        <taxon>Glossata</taxon>
        <taxon>Ditrysia</taxon>
        <taxon>Papilionoidea</taxon>
        <taxon>Nymphalidae</taxon>
        <taxon>Satyrinae</taxon>
        <taxon>Satyrini</taxon>
        <taxon>Parargina</taxon>
        <taxon>Pararge</taxon>
    </lineage>
</organism>
<sequence length="67" mass="7613">MKWQSGHIARRTHGRWVTKVQNGDPAPVNAELVDSRRGGRMTSGITEPLDPSDTRPWYLELPTKDQN</sequence>
<protein>
    <submittedName>
        <fullName evidence="2">Jg1306 protein</fullName>
    </submittedName>
</protein>
<dbReference type="OrthoDB" id="47059at2759"/>
<evidence type="ECO:0000256" key="1">
    <source>
        <dbReference type="SAM" id="MobiDB-lite"/>
    </source>
</evidence>
<dbReference type="Proteomes" id="UP000838756">
    <property type="component" value="Unassembled WGS sequence"/>
</dbReference>
<dbReference type="EMBL" id="CAKXAJ010026531">
    <property type="protein sequence ID" value="CAH2269500.1"/>
    <property type="molecule type" value="Genomic_DNA"/>
</dbReference>
<feature type="region of interest" description="Disordered" evidence="1">
    <location>
        <begin position="1"/>
        <end position="67"/>
    </location>
</feature>
<evidence type="ECO:0000313" key="3">
    <source>
        <dbReference type="Proteomes" id="UP000838756"/>
    </source>
</evidence>
<comment type="caution">
    <text evidence="2">The sequence shown here is derived from an EMBL/GenBank/DDBJ whole genome shotgun (WGS) entry which is preliminary data.</text>
</comment>
<dbReference type="AlphaFoldDB" id="A0A8S4SIH8"/>
<name>A0A8S4SIH8_9NEOP</name>